<dbReference type="EMBL" id="LLXU01000085">
    <property type="protein sequence ID" value="KRG41829.1"/>
    <property type="molecule type" value="Genomic_DNA"/>
</dbReference>
<dbReference type="NCBIfam" id="NF006518">
    <property type="entry name" value="PRK08965.1-2"/>
    <property type="match status" value="1"/>
</dbReference>
<organism evidence="8 9">
    <name type="scientific">Stenotrophomonas panacihumi</name>
    <dbReference type="NCBI Taxonomy" id="676599"/>
    <lineage>
        <taxon>Bacteria</taxon>
        <taxon>Pseudomonadati</taxon>
        <taxon>Pseudomonadota</taxon>
        <taxon>Gammaproteobacteria</taxon>
        <taxon>Lysobacterales</taxon>
        <taxon>Lysobacteraceae</taxon>
        <taxon>Stenotrophomonas</taxon>
    </lineage>
</organism>
<comment type="subcellular location">
    <subcellularLocation>
        <location evidence="1">Cell membrane</location>
        <topology evidence="1">Multi-pass membrane protein</topology>
    </subcellularLocation>
</comment>
<sequence>MSSNARPLWRRLYPSLPLSATIFAFWLMLTDSLGLGAAVMGLFMATVVPPFAARLDREFARIGSLRPIPKMLVVAGWDIVRSNVRVAGQVLGRESAIHPGFIWVPLDIANIHGIAALTSMITLTPGTVSAELSDDRRHLLVHVLHLDDPDALIAEIKQRYEKPLMEIFP</sequence>
<comment type="caution">
    <text evidence="8">The sequence shown here is derived from an EMBL/GenBank/DDBJ whole genome shotgun (WGS) entry which is preliminary data.</text>
</comment>
<keyword evidence="3" id="KW-1003">Cell membrane</keyword>
<dbReference type="PANTHER" id="PTHR34584:SF1">
    <property type="entry name" value="NA(+)_H(+) ANTIPORTER SUBUNIT E1"/>
    <property type="match status" value="1"/>
</dbReference>
<dbReference type="RefSeq" id="WP_057647040.1">
    <property type="nucleotide sequence ID" value="NZ_LLXU01000085.1"/>
</dbReference>
<feature type="transmembrane region" description="Helical" evidence="7">
    <location>
        <begin position="12"/>
        <end position="29"/>
    </location>
</feature>
<keyword evidence="5 7" id="KW-1133">Transmembrane helix</keyword>
<gene>
    <name evidence="8" type="ORF">ARC20_11360</name>
</gene>
<evidence type="ECO:0000256" key="7">
    <source>
        <dbReference type="SAM" id="Phobius"/>
    </source>
</evidence>
<dbReference type="GO" id="GO:0008324">
    <property type="term" value="F:monoatomic cation transmembrane transporter activity"/>
    <property type="evidence" value="ECO:0007669"/>
    <property type="project" value="InterPro"/>
</dbReference>
<keyword evidence="9" id="KW-1185">Reference proteome</keyword>
<evidence type="ECO:0000256" key="3">
    <source>
        <dbReference type="ARBA" id="ARBA00022475"/>
    </source>
</evidence>
<name>A0A0R0AAF3_9GAMM</name>
<comment type="similarity">
    <text evidence="2">Belongs to the CPA3 antiporters (TC 2.A.63) subunit E family.</text>
</comment>
<keyword evidence="4 7" id="KW-0812">Transmembrane</keyword>
<dbReference type="PIRSF" id="PIRSF019239">
    <property type="entry name" value="MrpE"/>
    <property type="match status" value="1"/>
</dbReference>
<evidence type="ECO:0000313" key="8">
    <source>
        <dbReference type="EMBL" id="KRG41829.1"/>
    </source>
</evidence>
<protein>
    <submittedName>
        <fullName evidence="8">Cation:proton antiporter</fullName>
    </submittedName>
</protein>
<dbReference type="AlphaFoldDB" id="A0A0R0AAF3"/>
<keyword evidence="6 7" id="KW-0472">Membrane</keyword>
<accession>A0A0R0AAF3</accession>
<dbReference type="OrthoDB" id="9807187at2"/>
<dbReference type="InterPro" id="IPR002758">
    <property type="entry name" value="Cation_antiport_E"/>
</dbReference>
<evidence type="ECO:0000256" key="5">
    <source>
        <dbReference type="ARBA" id="ARBA00022989"/>
    </source>
</evidence>
<evidence type="ECO:0000313" key="9">
    <source>
        <dbReference type="Proteomes" id="UP000051802"/>
    </source>
</evidence>
<proteinExistence type="inferred from homology"/>
<evidence type="ECO:0000256" key="2">
    <source>
        <dbReference type="ARBA" id="ARBA00006228"/>
    </source>
</evidence>
<dbReference type="PANTHER" id="PTHR34584">
    <property type="entry name" value="NA(+)/H(+) ANTIPORTER SUBUNIT E1"/>
    <property type="match status" value="1"/>
</dbReference>
<feature type="transmembrane region" description="Helical" evidence="7">
    <location>
        <begin position="35"/>
        <end position="53"/>
    </location>
</feature>
<reference evidence="8 9" key="1">
    <citation type="submission" date="2015-10" db="EMBL/GenBank/DDBJ databases">
        <title>Genome sequencing and analysis of members of genus Stenotrophomonas.</title>
        <authorList>
            <person name="Patil P.P."/>
            <person name="Midha S."/>
            <person name="Patil P.B."/>
        </authorList>
    </citation>
    <scope>NUCLEOTIDE SEQUENCE [LARGE SCALE GENOMIC DNA]</scope>
    <source>
        <strain evidence="8 9">JCM 16536</strain>
    </source>
</reference>
<evidence type="ECO:0000256" key="4">
    <source>
        <dbReference type="ARBA" id="ARBA00022692"/>
    </source>
</evidence>
<dbReference type="Pfam" id="PF01899">
    <property type="entry name" value="MNHE"/>
    <property type="match status" value="1"/>
</dbReference>
<dbReference type="STRING" id="676599.ARC20_11360"/>
<dbReference type="Proteomes" id="UP000051802">
    <property type="component" value="Unassembled WGS sequence"/>
</dbReference>
<evidence type="ECO:0000256" key="6">
    <source>
        <dbReference type="ARBA" id="ARBA00023136"/>
    </source>
</evidence>
<dbReference type="GO" id="GO:0005886">
    <property type="term" value="C:plasma membrane"/>
    <property type="evidence" value="ECO:0007669"/>
    <property type="project" value="UniProtKB-SubCell"/>
</dbReference>
<evidence type="ECO:0000256" key="1">
    <source>
        <dbReference type="ARBA" id="ARBA00004651"/>
    </source>
</evidence>